<proteinExistence type="predicted"/>
<reference evidence="1 2" key="1">
    <citation type="submission" date="2013-08" db="EMBL/GenBank/DDBJ databases">
        <title>Biodegradation of aromatic compounds in biofilm forming Pseudomonas isolated from sewage sludge.</title>
        <authorList>
            <person name="Qureshi A."/>
            <person name="Ghosh S."/>
            <person name="Khardenavis A.A."/>
            <person name="Kapley A."/>
            <person name="Purohit H.J."/>
        </authorList>
    </citation>
    <scope>NUCLEOTIDE SEQUENCE [LARGE SCALE GENOMIC DNA]</scope>
    <source>
        <strain evidence="1 2">EGD-AQ6</strain>
    </source>
</reference>
<accession>U1SQI8</accession>
<name>U1SQI8_9PSED</name>
<dbReference type="AlphaFoldDB" id="U1SQI8"/>
<dbReference type="Proteomes" id="UP000016504">
    <property type="component" value="Unassembled WGS sequence"/>
</dbReference>
<gene>
    <name evidence="1" type="ORF">O204_11740</name>
</gene>
<dbReference type="EMBL" id="AVQG01000056">
    <property type="protein sequence ID" value="ERH48516.1"/>
    <property type="molecule type" value="Genomic_DNA"/>
</dbReference>
<comment type="caution">
    <text evidence="1">The sequence shown here is derived from an EMBL/GenBank/DDBJ whole genome shotgun (WGS) entry which is preliminary data.</text>
</comment>
<protein>
    <submittedName>
        <fullName evidence="1">Uncharacterized protein</fullName>
    </submittedName>
</protein>
<dbReference type="PATRIC" id="fig|1390371.3.peg.4901"/>
<organism evidence="1 2">
    <name type="scientific">Pseudomonas simiae</name>
    <dbReference type="NCBI Taxonomy" id="321846"/>
    <lineage>
        <taxon>Bacteria</taxon>
        <taxon>Pseudomonadati</taxon>
        <taxon>Pseudomonadota</taxon>
        <taxon>Gammaproteobacteria</taxon>
        <taxon>Pseudomonadales</taxon>
        <taxon>Pseudomonadaceae</taxon>
        <taxon>Pseudomonas</taxon>
    </lineage>
</organism>
<sequence>MSARTDACGQSQTRRARAATDVKHAFAGGGRRGFYRGLAKYRKHGVEPGLIGGPVLSTFAIPIGDLIGFLLCHDISSFCFVLNS</sequence>
<evidence type="ECO:0000313" key="2">
    <source>
        <dbReference type="Proteomes" id="UP000016504"/>
    </source>
</evidence>
<evidence type="ECO:0000313" key="1">
    <source>
        <dbReference type="EMBL" id="ERH48516.1"/>
    </source>
</evidence>
<dbReference type="RefSeq" id="WP_021493061.1">
    <property type="nucleotide sequence ID" value="NZ_AVQG01000056.1"/>
</dbReference>